<dbReference type="STRING" id="1353009.A0A1Y2I9U2"/>
<evidence type="ECO:0000256" key="5">
    <source>
        <dbReference type="ARBA" id="ARBA00023098"/>
    </source>
</evidence>
<name>A0A1Y2I9U2_TRAC3</name>
<evidence type="ECO:0000256" key="1">
    <source>
        <dbReference type="ARBA" id="ARBA00010815"/>
    </source>
</evidence>
<keyword evidence="2" id="KW-0489">Methyltransferase</keyword>
<dbReference type="SUPFAM" id="SSF53335">
    <property type="entry name" value="S-adenosyl-L-methionine-dependent methyltransferases"/>
    <property type="match status" value="1"/>
</dbReference>
<keyword evidence="5" id="KW-0443">Lipid metabolism</keyword>
<dbReference type="EMBL" id="KZ084155">
    <property type="protein sequence ID" value="OSC97202.1"/>
    <property type="molecule type" value="Genomic_DNA"/>
</dbReference>
<evidence type="ECO:0000313" key="7">
    <source>
        <dbReference type="EMBL" id="OSC97202.1"/>
    </source>
</evidence>
<protein>
    <submittedName>
        <fullName evidence="7">Cyclopropane-fatty-acyl-phospholipid synthase</fullName>
    </submittedName>
</protein>
<dbReference type="AlphaFoldDB" id="A0A1Y2I9U2"/>
<dbReference type="OrthoDB" id="8300214at2759"/>
<comment type="similarity">
    <text evidence="1">Belongs to the CFA/CMAS family.</text>
</comment>
<organism evidence="7 8">
    <name type="scientific">Trametes coccinea (strain BRFM310)</name>
    <name type="common">Pycnoporus coccineus</name>
    <dbReference type="NCBI Taxonomy" id="1353009"/>
    <lineage>
        <taxon>Eukaryota</taxon>
        <taxon>Fungi</taxon>
        <taxon>Dikarya</taxon>
        <taxon>Basidiomycota</taxon>
        <taxon>Agaricomycotina</taxon>
        <taxon>Agaricomycetes</taxon>
        <taxon>Polyporales</taxon>
        <taxon>Polyporaceae</taxon>
        <taxon>Trametes</taxon>
    </lineage>
</organism>
<dbReference type="InterPro" id="IPR050723">
    <property type="entry name" value="CFA/CMAS"/>
</dbReference>
<dbReference type="GO" id="GO:0008610">
    <property type="term" value="P:lipid biosynthetic process"/>
    <property type="evidence" value="ECO:0007669"/>
    <property type="project" value="InterPro"/>
</dbReference>
<dbReference type="PANTHER" id="PTHR43667:SF2">
    <property type="entry name" value="FATTY ACID C-METHYL TRANSFERASE"/>
    <property type="match status" value="1"/>
</dbReference>
<keyword evidence="3" id="KW-0808">Transferase</keyword>
<dbReference type="PANTHER" id="PTHR43667">
    <property type="entry name" value="CYCLOPROPANE-FATTY-ACYL-PHOSPHOLIPID SYNTHASE"/>
    <property type="match status" value="1"/>
</dbReference>
<dbReference type="Gene3D" id="3.40.50.150">
    <property type="entry name" value="Vaccinia Virus protein VP39"/>
    <property type="match status" value="1"/>
</dbReference>
<dbReference type="InterPro" id="IPR003333">
    <property type="entry name" value="CMAS"/>
</dbReference>
<evidence type="ECO:0000256" key="2">
    <source>
        <dbReference type="ARBA" id="ARBA00022603"/>
    </source>
</evidence>
<sequence length="486" mass="54334">MSAIWTAALQTSSHIIKRPLCAAAEKAATSLLENVSNGSLIIRTPSRTYCFGEQTGHTLNGPTAELTVRDAVFWVRLCAMGDLGFAESYMYGEIGCDDLVKVFLVFLANREQLSAIDSSLFSRLVARMPQLGLTAHIVNTVANARKNISAHYDISNNMFMGFLSKDMTYSCAIFPDLDGDLRSSSSTQSFSGTNTPALTGTSTPGTLAGSEDAQPKDFAFDALHLFGSKPTEAHRGSTRFDDPLEAAQYRKLHHIIQKADIRPGHRVLEIGSGWGALAILITSTIPDTTVDTLTLSTQQAALARARAEAAGVGERVTVHLMDYRNMPAEWEGAFDRMVSVEMVEAVGREYLETYWAKIDWALDKETGVGVVQGITIPEARFEQYTREVDFIRKWNIGPHYARTLREWRRRFEARFEDTIVPALRAEYPGVMGLEDEKAREEIEVFRRKWIYYYCYCEVGFTTRRLGDHIVTFTREGNVGYGCQVYE</sequence>
<feature type="region of interest" description="Disordered" evidence="6">
    <location>
        <begin position="185"/>
        <end position="211"/>
    </location>
</feature>
<gene>
    <name evidence="7" type="ORF">PYCCODRAFT_1472006</name>
</gene>
<dbReference type="GO" id="GO:0032259">
    <property type="term" value="P:methylation"/>
    <property type="evidence" value="ECO:0007669"/>
    <property type="project" value="UniProtKB-KW"/>
</dbReference>
<evidence type="ECO:0000313" key="8">
    <source>
        <dbReference type="Proteomes" id="UP000193067"/>
    </source>
</evidence>
<dbReference type="GO" id="GO:0008168">
    <property type="term" value="F:methyltransferase activity"/>
    <property type="evidence" value="ECO:0007669"/>
    <property type="project" value="UniProtKB-KW"/>
</dbReference>
<proteinExistence type="inferred from homology"/>
<dbReference type="Pfam" id="PF02353">
    <property type="entry name" value="CMAS"/>
    <property type="match status" value="2"/>
</dbReference>
<dbReference type="InterPro" id="IPR029063">
    <property type="entry name" value="SAM-dependent_MTases_sf"/>
</dbReference>
<accession>A0A1Y2I9U2</accession>
<evidence type="ECO:0000256" key="6">
    <source>
        <dbReference type="SAM" id="MobiDB-lite"/>
    </source>
</evidence>
<evidence type="ECO:0000256" key="3">
    <source>
        <dbReference type="ARBA" id="ARBA00022679"/>
    </source>
</evidence>
<keyword evidence="4" id="KW-0949">S-adenosyl-L-methionine</keyword>
<keyword evidence="8" id="KW-1185">Reference proteome</keyword>
<reference evidence="7 8" key="1">
    <citation type="journal article" date="2015" name="Biotechnol. Biofuels">
        <title>Enhanced degradation of softwood versus hardwood by the white-rot fungus Pycnoporus coccineus.</title>
        <authorList>
            <person name="Couturier M."/>
            <person name="Navarro D."/>
            <person name="Chevret D."/>
            <person name="Henrissat B."/>
            <person name="Piumi F."/>
            <person name="Ruiz-Duenas F.J."/>
            <person name="Martinez A.T."/>
            <person name="Grigoriev I.V."/>
            <person name="Riley R."/>
            <person name="Lipzen A."/>
            <person name="Berrin J.G."/>
            <person name="Master E.R."/>
            <person name="Rosso M.N."/>
        </authorList>
    </citation>
    <scope>NUCLEOTIDE SEQUENCE [LARGE SCALE GENOMIC DNA]</scope>
    <source>
        <strain evidence="7 8">BRFM310</strain>
    </source>
</reference>
<evidence type="ECO:0000256" key="4">
    <source>
        <dbReference type="ARBA" id="ARBA00022691"/>
    </source>
</evidence>
<feature type="compositionally biased region" description="Polar residues" evidence="6">
    <location>
        <begin position="192"/>
        <end position="205"/>
    </location>
</feature>
<dbReference type="Proteomes" id="UP000193067">
    <property type="component" value="Unassembled WGS sequence"/>
</dbReference>
<dbReference type="PIRSF" id="PIRSF003085">
    <property type="entry name" value="CMAS"/>
    <property type="match status" value="1"/>
</dbReference>